<evidence type="ECO:0000256" key="2">
    <source>
        <dbReference type="SAM" id="SignalP"/>
    </source>
</evidence>
<dbReference type="AlphaFoldDB" id="A0AAD2E582"/>
<protein>
    <recommendedName>
        <fullName evidence="3">Prolamin-like domain-containing protein</fullName>
    </recommendedName>
</protein>
<dbReference type="InterPro" id="IPR008502">
    <property type="entry name" value="Prolamin-like"/>
</dbReference>
<accession>A0AAD2E582</accession>
<feature type="domain" description="Prolamin-like" evidence="3">
    <location>
        <begin position="44"/>
        <end position="92"/>
    </location>
</feature>
<dbReference type="EMBL" id="OU503050">
    <property type="protein sequence ID" value="CAI9777714.1"/>
    <property type="molecule type" value="Genomic_DNA"/>
</dbReference>
<dbReference type="Proteomes" id="UP000834106">
    <property type="component" value="Chromosome 15"/>
</dbReference>
<feature type="chain" id="PRO_5042212467" description="Prolamin-like domain-containing protein" evidence="2">
    <location>
        <begin position="27"/>
        <end position="115"/>
    </location>
</feature>
<evidence type="ECO:0000313" key="5">
    <source>
        <dbReference type="Proteomes" id="UP000834106"/>
    </source>
</evidence>
<evidence type="ECO:0000259" key="3">
    <source>
        <dbReference type="Pfam" id="PF05617"/>
    </source>
</evidence>
<dbReference type="GO" id="GO:0080155">
    <property type="term" value="P:regulation of double fertilization forming a zygote and endosperm"/>
    <property type="evidence" value="ECO:0007669"/>
    <property type="project" value="TreeGrafter"/>
</dbReference>
<dbReference type="GO" id="GO:0005576">
    <property type="term" value="C:extracellular region"/>
    <property type="evidence" value="ECO:0007669"/>
    <property type="project" value="TreeGrafter"/>
</dbReference>
<evidence type="ECO:0000256" key="1">
    <source>
        <dbReference type="ARBA" id="ARBA00022729"/>
    </source>
</evidence>
<dbReference type="Pfam" id="PF05617">
    <property type="entry name" value="Prolamin_like"/>
    <property type="match status" value="1"/>
</dbReference>
<name>A0AAD2E582_9LAMI</name>
<keyword evidence="5" id="KW-1185">Reference proteome</keyword>
<feature type="signal peptide" evidence="2">
    <location>
        <begin position="1"/>
        <end position="26"/>
    </location>
</feature>
<sequence length="115" mass="12810">MASKSAAVKRALKFFIIACMVMAASAMSRLSLPALELPVQEVRKCWEPLRKIDGCVMSISKQLMGIKGFSSPCCKVINPISRNCWPKIFPFYQRIIPVVLKKACTAIVPLQRPRG</sequence>
<dbReference type="PANTHER" id="PTHR31181:SF67">
    <property type="entry name" value="PROLAMIN-LIKE PROTEIN (DUF1278)"/>
    <property type="match status" value="1"/>
</dbReference>
<dbReference type="PANTHER" id="PTHR31181">
    <property type="entry name" value="EGG CELL-SECRETED PROTEIN 1.4"/>
    <property type="match status" value="1"/>
</dbReference>
<gene>
    <name evidence="4" type="ORF">FPE_LOCUS25144</name>
</gene>
<organism evidence="4 5">
    <name type="scientific">Fraxinus pennsylvanica</name>
    <dbReference type="NCBI Taxonomy" id="56036"/>
    <lineage>
        <taxon>Eukaryota</taxon>
        <taxon>Viridiplantae</taxon>
        <taxon>Streptophyta</taxon>
        <taxon>Embryophyta</taxon>
        <taxon>Tracheophyta</taxon>
        <taxon>Spermatophyta</taxon>
        <taxon>Magnoliopsida</taxon>
        <taxon>eudicotyledons</taxon>
        <taxon>Gunneridae</taxon>
        <taxon>Pentapetalae</taxon>
        <taxon>asterids</taxon>
        <taxon>lamiids</taxon>
        <taxon>Lamiales</taxon>
        <taxon>Oleaceae</taxon>
        <taxon>Oleeae</taxon>
        <taxon>Fraxinus</taxon>
    </lineage>
</organism>
<dbReference type="GO" id="GO:0031982">
    <property type="term" value="C:vesicle"/>
    <property type="evidence" value="ECO:0007669"/>
    <property type="project" value="TreeGrafter"/>
</dbReference>
<dbReference type="GO" id="GO:0009567">
    <property type="term" value="P:double fertilization forming a zygote and endosperm"/>
    <property type="evidence" value="ECO:0007669"/>
    <property type="project" value="TreeGrafter"/>
</dbReference>
<keyword evidence="1 2" id="KW-0732">Signal</keyword>
<reference evidence="4" key="1">
    <citation type="submission" date="2023-05" db="EMBL/GenBank/DDBJ databases">
        <authorList>
            <person name="Huff M."/>
        </authorList>
    </citation>
    <scope>NUCLEOTIDE SEQUENCE</scope>
</reference>
<evidence type="ECO:0000313" key="4">
    <source>
        <dbReference type="EMBL" id="CAI9777714.1"/>
    </source>
</evidence>
<proteinExistence type="predicted"/>
<dbReference type="GO" id="GO:2000008">
    <property type="term" value="P:regulation of protein localization to cell surface"/>
    <property type="evidence" value="ECO:0007669"/>
    <property type="project" value="TreeGrafter"/>
</dbReference>